<protein>
    <submittedName>
        <fullName evidence="1">Uncharacterized protein</fullName>
    </submittedName>
</protein>
<dbReference type="EMBL" id="MKGR01000007">
    <property type="protein sequence ID" value="OKP07542.1"/>
    <property type="molecule type" value="Genomic_DNA"/>
</dbReference>
<proteinExistence type="predicted"/>
<dbReference type="AlphaFoldDB" id="A0A1Q5U4Z2"/>
<comment type="caution">
    <text evidence="1">The sequence shown here is derived from an EMBL/GenBank/DDBJ whole genome shotgun (WGS) entry which is preliminary data.</text>
</comment>
<keyword evidence="2" id="KW-1185">Reference proteome</keyword>
<dbReference type="Proteomes" id="UP000186277">
    <property type="component" value="Unassembled WGS sequence"/>
</dbReference>
<sequence>MIKEIRELLRKQDMIEFLSTQVDWVAIQFMSKESIEWKRLEKIKNSIRKV</sequence>
<evidence type="ECO:0000313" key="2">
    <source>
        <dbReference type="Proteomes" id="UP000186277"/>
    </source>
</evidence>
<accession>A0A1Q5U4Z2</accession>
<reference evidence="1 2" key="1">
    <citation type="submission" date="2016-09" db="EMBL/GenBank/DDBJ databases">
        <title>Xenorhabdus thuongxuanensis sp. nov. and Xenorhabdus eapokensis sp. nov., isolated from Steinernema species.</title>
        <authorList>
            <person name="Kaempfer P."/>
            <person name="Tobias N.J."/>
            <person name="Phan Ke L."/>
            <person name="Bode H.B."/>
            <person name="Glaeser S.P."/>
        </authorList>
    </citation>
    <scope>NUCLEOTIDE SEQUENCE [LARGE SCALE GENOMIC DNA]</scope>
    <source>
        <strain evidence="1 2">30TX1</strain>
    </source>
</reference>
<dbReference type="RefSeq" id="WP_208607549.1">
    <property type="nucleotide sequence ID" value="NZ_CAWMWP010000098.1"/>
</dbReference>
<evidence type="ECO:0000313" key="1">
    <source>
        <dbReference type="EMBL" id="OKP07542.1"/>
    </source>
</evidence>
<gene>
    <name evidence="1" type="ORF">Xentx_01298</name>
</gene>
<name>A0A1Q5U4Z2_9GAMM</name>
<organism evidence="1 2">
    <name type="scientific">Xenorhabdus thuongxuanensis</name>
    <dbReference type="NCBI Taxonomy" id="1873484"/>
    <lineage>
        <taxon>Bacteria</taxon>
        <taxon>Pseudomonadati</taxon>
        <taxon>Pseudomonadota</taxon>
        <taxon>Gammaproteobacteria</taxon>
        <taxon>Enterobacterales</taxon>
        <taxon>Morganellaceae</taxon>
        <taxon>Xenorhabdus</taxon>
    </lineage>
</organism>